<accession>A0A5C6Q259</accession>
<dbReference type="EMBL" id="VOLR01000065">
    <property type="protein sequence ID" value="TWX53176.1"/>
    <property type="molecule type" value="Genomic_DNA"/>
</dbReference>
<dbReference type="RefSeq" id="WP_146801354.1">
    <property type="nucleotide sequence ID" value="NZ_VOLP01000064.1"/>
</dbReference>
<gene>
    <name evidence="1" type="ORF">ESZ26_18900</name>
    <name evidence="2" type="ORF">ESZ27_18880</name>
</gene>
<evidence type="ECO:0000313" key="4">
    <source>
        <dbReference type="Proteomes" id="UP000321917"/>
    </source>
</evidence>
<dbReference type="Proteomes" id="UP000321525">
    <property type="component" value="Unassembled WGS sequence"/>
</dbReference>
<protein>
    <submittedName>
        <fullName evidence="2">Uncharacterized protein</fullName>
    </submittedName>
</protein>
<organism evidence="2 4">
    <name type="scientific">Colwellia hornerae</name>
    <dbReference type="NCBI Taxonomy" id="89402"/>
    <lineage>
        <taxon>Bacteria</taxon>
        <taxon>Pseudomonadati</taxon>
        <taxon>Pseudomonadota</taxon>
        <taxon>Gammaproteobacteria</taxon>
        <taxon>Alteromonadales</taxon>
        <taxon>Colwelliaceae</taxon>
        <taxon>Colwellia</taxon>
    </lineage>
</organism>
<proteinExistence type="predicted"/>
<keyword evidence="3" id="KW-1185">Reference proteome</keyword>
<sequence>MAFCSLRSLILANHFLPVNWALGFKDKLVQLFLVFTLIFFSLSSYATNVCSDYISVNYSEINRTNMGFKDSLYAELPILNEIKHSDSSEKIVKSFSVPNNSAFTFKVSCNNVSSIFFSVYIGGEKVEFMDGVILLRAGNYFSGPHSLVNSKPEVVIIQADKQ</sequence>
<evidence type="ECO:0000313" key="3">
    <source>
        <dbReference type="Proteomes" id="UP000321525"/>
    </source>
</evidence>
<comment type="caution">
    <text evidence="2">The sequence shown here is derived from an EMBL/GenBank/DDBJ whole genome shotgun (WGS) entry which is preliminary data.</text>
</comment>
<evidence type="ECO:0000313" key="1">
    <source>
        <dbReference type="EMBL" id="TWX53176.1"/>
    </source>
</evidence>
<evidence type="ECO:0000313" key="2">
    <source>
        <dbReference type="EMBL" id="TWX62229.1"/>
    </source>
</evidence>
<dbReference type="EMBL" id="VOLQ01000087">
    <property type="protein sequence ID" value="TWX62229.1"/>
    <property type="molecule type" value="Genomic_DNA"/>
</dbReference>
<name>A0A5C6Q259_9GAMM</name>
<dbReference type="Proteomes" id="UP000321917">
    <property type="component" value="Unassembled WGS sequence"/>
</dbReference>
<reference evidence="2 4" key="1">
    <citation type="submission" date="2019-07" db="EMBL/GenBank/DDBJ databases">
        <title>Genomes of sea-ice associated Colwellia species.</title>
        <authorList>
            <person name="Bowman J.P."/>
        </authorList>
    </citation>
    <scope>NUCLEOTIDE SEQUENCE [LARGE SCALE GENOMIC DNA]</scope>
    <source>
        <strain evidence="1 3">ACAM 607</strain>
        <strain evidence="2 4">IC036</strain>
    </source>
</reference>
<dbReference type="AlphaFoldDB" id="A0A5C6Q259"/>